<accession>A0A5V0BEG7</accession>
<dbReference type="EMBL" id="AAGVVM010000095">
    <property type="protein sequence ID" value="EBS5460933.1"/>
    <property type="molecule type" value="Genomic_DNA"/>
</dbReference>
<comment type="caution">
    <text evidence="1">The sequence shown here is derived from an EMBL/GenBank/DDBJ whole genome shotgun (WGS) entry which is preliminary data.</text>
</comment>
<sequence length="93" mass="10036">MAFSAMNRLPMLSCGEPDTDVEAGMNLLAGVLPLRHASVWGALPRNGALSGCTDTGHEALQEGWLTWSATFLSLKYLNDPACRRTVVINDFGQ</sequence>
<name>A0A5V0BEG7_SALEN</name>
<reference evidence="1" key="1">
    <citation type="submission" date="2018-07" db="EMBL/GenBank/DDBJ databases">
        <authorList>
            <person name="Ashton P.M."/>
            <person name="Dallman T."/>
            <person name="Nair S."/>
            <person name="De Pinna E."/>
            <person name="Peters T."/>
            <person name="Grant K."/>
        </authorList>
    </citation>
    <scope>NUCLEOTIDE SEQUENCE</scope>
    <source>
        <strain evidence="1">245081</strain>
    </source>
</reference>
<protein>
    <submittedName>
        <fullName evidence="1">Uncharacterized protein</fullName>
    </submittedName>
</protein>
<gene>
    <name evidence="1" type="ORF">DUU06_25680</name>
</gene>
<dbReference type="AlphaFoldDB" id="A0A5V0BEG7"/>
<organism evidence="1">
    <name type="scientific">Salmonella enteritidis</name>
    <dbReference type="NCBI Taxonomy" id="149539"/>
    <lineage>
        <taxon>Bacteria</taxon>
        <taxon>Pseudomonadati</taxon>
        <taxon>Pseudomonadota</taxon>
        <taxon>Gammaproteobacteria</taxon>
        <taxon>Enterobacterales</taxon>
        <taxon>Enterobacteriaceae</taxon>
        <taxon>Salmonella</taxon>
    </lineage>
</organism>
<proteinExistence type="predicted"/>
<evidence type="ECO:0000313" key="1">
    <source>
        <dbReference type="EMBL" id="EBS5460933.1"/>
    </source>
</evidence>